<evidence type="ECO:0000256" key="2">
    <source>
        <dbReference type="ARBA" id="ARBA00022776"/>
    </source>
</evidence>
<organism evidence="6 7">
    <name type="scientific">Sugiyamaella lignohabitans</name>
    <dbReference type="NCBI Taxonomy" id="796027"/>
    <lineage>
        <taxon>Eukaryota</taxon>
        <taxon>Fungi</taxon>
        <taxon>Dikarya</taxon>
        <taxon>Ascomycota</taxon>
        <taxon>Saccharomycotina</taxon>
        <taxon>Dipodascomycetes</taxon>
        <taxon>Dipodascales</taxon>
        <taxon>Trichomonascaceae</taxon>
        <taxon>Sugiyamaella</taxon>
    </lineage>
</organism>
<dbReference type="RefSeq" id="XP_018734628.1">
    <property type="nucleotide sequence ID" value="XM_018880927.1"/>
</dbReference>
<evidence type="ECO:0000313" key="6">
    <source>
        <dbReference type="EMBL" id="ANB12151.1"/>
    </source>
</evidence>
<dbReference type="GO" id="GO:0070979">
    <property type="term" value="P:protein K11-linked ubiquitination"/>
    <property type="evidence" value="ECO:0007669"/>
    <property type="project" value="TreeGrafter"/>
</dbReference>
<dbReference type="GO" id="GO:0060090">
    <property type="term" value="F:molecular adaptor activity"/>
    <property type="evidence" value="ECO:0007669"/>
    <property type="project" value="TreeGrafter"/>
</dbReference>
<gene>
    <name evidence="6" type="primary">APC1</name>
    <name evidence="6" type="ORF">AWJ20_389</name>
</gene>
<proteinExistence type="predicted"/>
<dbReference type="InterPro" id="IPR024990">
    <property type="entry name" value="Apc1"/>
</dbReference>
<sequence length="683" mass="76225">MAVLSIPSTGLDAVSLLGTKFCLENDNSGLPSPVSSEQLHIDNDRTSVYWIRRGIIIRKFSYHGKGFVRAAGFATFRTNEPASESTVQSDDSSGKDDSRSAVIFLADTVHIYQKDGISHSRSMPFTVSKVFPFERGLILEREMEPLTGLPSSSLLTSSRQTDPSVPKFFAMTDPILDFGLVISSSISAISPDEELMHFAPTSNSSSICVTFIPGNEHTLSSLIIYHIRHLTRAKSRSAIGTTSGTVARRRSSLKRKSASFHHGMTDDTKHPHSEQDRLRESISSPISTDRSSMSRLEVPPVAADRRTSLDPSKLESQDSQSYPLEATNLRKEIVLTKITSFDINAPRNMIKIENVLYEEDNIEVVSILNKKDSRVVNYSFRRSNGPIGIPNIEGTSVLEAKDITTIKSETNGEVLLVILSPKDQLYLYNPLLSIKSVPLMTPNHWPDISRLVSSNGNVIKVQTLDNAYRECFLTFEPKEELTKRCLNGLSLILDSVSYSFFRFLWLSSCSLKTLTDDNEWYSFMATVMCCLVNFKSDYRPDSTGVSKLGGDKSHIWPQLAGLRDGQNQRLLASVISTAYQVRNSETGSEFDFSEVRPHIILCLHIIREEFKLDVNARNQVDRLGLLISAIVESAGWSSAWVSYYETPSFKSITGKFSFIVVVYFAYILTNRLGDNYSNSTASR</sequence>
<dbReference type="PANTHER" id="PTHR12827:SF3">
    <property type="entry name" value="ANAPHASE-PROMOTING COMPLEX SUBUNIT 1"/>
    <property type="match status" value="1"/>
</dbReference>
<keyword evidence="3" id="KW-0131">Cell cycle</keyword>
<dbReference type="GO" id="GO:0005680">
    <property type="term" value="C:anaphase-promoting complex"/>
    <property type="evidence" value="ECO:0007669"/>
    <property type="project" value="InterPro"/>
</dbReference>
<feature type="compositionally biased region" description="Basic residues" evidence="4">
    <location>
        <begin position="247"/>
        <end position="259"/>
    </location>
</feature>
<dbReference type="Proteomes" id="UP000189580">
    <property type="component" value="Chromosome a"/>
</dbReference>
<feature type="region of interest" description="Disordered" evidence="4">
    <location>
        <begin position="237"/>
        <end position="321"/>
    </location>
</feature>
<feature type="compositionally biased region" description="Low complexity" evidence="4">
    <location>
        <begin position="281"/>
        <end position="295"/>
    </location>
</feature>
<dbReference type="OrthoDB" id="26401at2759"/>
<feature type="domain" description="Anaphase-promoting complex subunit 1 N-terminal" evidence="5">
    <location>
        <begin position="46"/>
        <end position="150"/>
    </location>
</feature>
<keyword evidence="7" id="KW-1185">Reference proteome</keyword>
<feature type="compositionally biased region" description="Basic and acidic residues" evidence="4">
    <location>
        <begin position="303"/>
        <end position="316"/>
    </location>
</feature>
<feature type="compositionally biased region" description="Basic and acidic residues" evidence="4">
    <location>
        <begin position="263"/>
        <end position="280"/>
    </location>
</feature>
<keyword evidence="2" id="KW-0498">Mitosis</keyword>
<dbReference type="KEGG" id="slb:AWJ20_389"/>
<dbReference type="GO" id="GO:0007091">
    <property type="term" value="P:metaphase/anaphase transition of mitotic cell cycle"/>
    <property type="evidence" value="ECO:0007669"/>
    <property type="project" value="TreeGrafter"/>
</dbReference>
<dbReference type="AlphaFoldDB" id="A0A167CVF7"/>
<accession>A0A167CVF7</accession>
<dbReference type="InterPro" id="IPR049255">
    <property type="entry name" value="Apc1_N"/>
</dbReference>
<evidence type="ECO:0000313" key="7">
    <source>
        <dbReference type="Proteomes" id="UP000189580"/>
    </source>
</evidence>
<dbReference type="GO" id="GO:0031145">
    <property type="term" value="P:anaphase-promoting complex-dependent catabolic process"/>
    <property type="evidence" value="ECO:0007669"/>
    <property type="project" value="TreeGrafter"/>
</dbReference>
<dbReference type="EMBL" id="CP014501">
    <property type="protein sequence ID" value="ANB12151.1"/>
    <property type="molecule type" value="Genomic_DNA"/>
</dbReference>
<dbReference type="GO" id="GO:0051301">
    <property type="term" value="P:cell division"/>
    <property type="evidence" value="ECO:0007669"/>
    <property type="project" value="UniProtKB-KW"/>
</dbReference>
<name>A0A167CVF7_9ASCO</name>
<reference evidence="6 7" key="1">
    <citation type="submission" date="2016-02" db="EMBL/GenBank/DDBJ databases">
        <title>Complete genome sequence and transcriptome regulation of the pentose utilising yeast Sugiyamaella lignohabitans.</title>
        <authorList>
            <person name="Bellasio M."/>
            <person name="Peymann A."/>
            <person name="Valli M."/>
            <person name="Sipitzky M."/>
            <person name="Graf A."/>
            <person name="Sauer M."/>
            <person name="Marx H."/>
            <person name="Mattanovich D."/>
        </authorList>
    </citation>
    <scope>NUCLEOTIDE SEQUENCE [LARGE SCALE GENOMIC DNA]</scope>
    <source>
        <strain evidence="6 7">CBS 10342</strain>
    </source>
</reference>
<protein>
    <submittedName>
        <fullName evidence="6">Anaphase-promoting complex subunit 1</fullName>
    </submittedName>
</protein>
<dbReference type="GeneID" id="30035960"/>
<evidence type="ECO:0000256" key="1">
    <source>
        <dbReference type="ARBA" id="ARBA00022618"/>
    </source>
</evidence>
<keyword evidence="1" id="KW-0132">Cell division</keyword>
<evidence type="ECO:0000256" key="4">
    <source>
        <dbReference type="SAM" id="MobiDB-lite"/>
    </source>
</evidence>
<evidence type="ECO:0000256" key="3">
    <source>
        <dbReference type="ARBA" id="ARBA00023306"/>
    </source>
</evidence>
<dbReference type="Pfam" id="PF12859">
    <property type="entry name" value="ANAPC1"/>
    <property type="match status" value="1"/>
</dbReference>
<dbReference type="PANTHER" id="PTHR12827">
    <property type="entry name" value="MEIOTIC CHECKPOINT REGULATOR TSG24 FAMILY MEMBER"/>
    <property type="match status" value="1"/>
</dbReference>
<evidence type="ECO:0000259" key="5">
    <source>
        <dbReference type="Pfam" id="PF12859"/>
    </source>
</evidence>